<feature type="domain" description="Major facilitator superfamily (MFS) profile" evidence="8">
    <location>
        <begin position="279"/>
        <end position="459"/>
    </location>
</feature>
<dbReference type="AlphaFoldDB" id="A0A1Y2CUW6"/>
<dbReference type="PANTHER" id="PTHR23514">
    <property type="entry name" value="BYPASS OF STOP CODON PROTEIN 6"/>
    <property type="match status" value="1"/>
</dbReference>
<dbReference type="GO" id="GO:0022857">
    <property type="term" value="F:transmembrane transporter activity"/>
    <property type="evidence" value="ECO:0007669"/>
    <property type="project" value="InterPro"/>
</dbReference>
<keyword evidence="3" id="KW-0813">Transport</keyword>
<dbReference type="InterPro" id="IPR051788">
    <property type="entry name" value="MFS_Transporter"/>
</dbReference>
<comment type="subcellular location">
    <subcellularLocation>
        <location evidence="1">Endomembrane system</location>
        <topology evidence="1">Multi-pass membrane protein</topology>
    </subcellularLocation>
</comment>
<keyword evidence="4 7" id="KW-0812">Transmembrane</keyword>
<dbReference type="SUPFAM" id="SSF103473">
    <property type="entry name" value="MFS general substrate transporter"/>
    <property type="match status" value="1"/>
</dbReference>
<feature type="transmembrane region" description="Helical" evidence="7">
    <location>
        <begin position="313"/>
        <end position="332"/>
    </location>
</feature>
<dbReference type="InterPro" id="IPR036259">
    <property type="entry name" value="MFS_trans_sf"/>
</dbReference>
<comment type="caution">
    <text evidence="9">The sequence shown here is derived from an EMBL/GenBank/DDBJ whole genome shotgun (WGS) entry which is preliminary data.</text>
</comment>
<dbReference type="STRING" id="106004.A0A1Y2CUW6"/>
<dbReference type="Pfam" id="PF07690">
    <property type="entry name" value="MFS_1"/>
    <property type="match status" value="1"/>
</dbReference>
<organism evidence="9 10">
    <name type="scientific">Leucosporidium creatinivorum</name>
    <dbReference type="NCBI Taxonomy" id="106004"/>
    <lineage>
        <taxon>Eukaryota</taxon>
        <taxon>Fungi</taxon>
        <taxon>Dikarya</taxon>
        <taxon>Basidiomycota</taxon>
        <taxon>Pucciniomycotina</taxon>
        <taxon>Microbotryomycetes</taxon>
        <taxon>Leucosporidiales</taxon>
        <taxon>Leucosporidium</taxon>
    </lineage>
</organism>
<dbReference type="InterPro" id="IPR011701">
    <property type="entry name" value="MFS"/>
</dbReference>
<keyword evidence="10" id="KW-1185">Reference proteome</keyword>
<feature type="transmembrane region" description="Helical" evidence="7">
    <location>
        <begin position="91"/>
        <end position="110"/>
    </location>
</feature>
<reference evidence="9 10" key="1">
    <citation type="submission" date="2016-07" db="EMBL/GenBank/DDBJ databases">
        <title>Pervasive Adenine N6-methylation of Active Genes in Fungi.</title>
        <authorList>
            <consortium name="DOE Joint Genome Institute"/>
            <person name="Mondo S.J."/>
            <person name="Dannebaum R.O."/>
            <person name="Kuo R.C."/>
            <person name="Labutti K."/>
            <person name="Haridas S."/>
            <person name="Kuo A."/>
            <person name="Salamov A."/>
            <person name="Ahrendt S.R."/>
            <person name="Lipzen A."/>
            <person name="Sullivan W."/>
            <person name="Andreopoulos W.B."/>
            <person name="Clum A."/>
            <person name="Lindquist E."/>
            <person name="Daum C."/>
            <person name="Ramamoorthy G.K."/>
            <person name="Gryganskyi A."/>
            <person name="Culley D."/>
            <person name="Magnuson J.K."/>
            <person name="James T.Y."/>
            <person name="O'Malley M.A."/>
            <person name="Stajich J.E."/>
            <person name="Spatafora J.W."/>
            <person name="Visel A."/>
            <person name="Grigoriev I.V."/>
        </authorList>
    </citation>
    <scope>NUCLEOTIDE SEQUENCE [LARGE SCALE GENOMIC DNA]</scope>
    <source>
        <strain evidence="9 10">62-1032</strain>
    </source>
</reference>
<evidence type="ECO:0000313" key="10">
    <source>
        <dbReference type="Proteomes" id="UP000193467"/>
    </source>
</evidence>
<dbReference type="FunFam" id="1.20.1250.20:FF:000286">
    <property type="entry name" value="MFS efflux transporter"/>
    <property type="match status" value="1"/>
</dbReference>
<dbReference type="GO" id="GO:0012505">
    <property type="term" value="C:endomembrane system"/>
    <property type="evidence" value="ECO:0007669"/>
    <property type="project" value="UniProtKB-SubCell"/>
</dbReference>
<feature type="transmembrane region" description="Helical" evidence="7">
    <location>
        <begin position="56"/>
        <end position="79"/>
    </location>
</feature>
<gene>
    <name evidence="9" type="ORF">BCR35DRAFT_356097</name>
</gene>
<evidence type="ECO:0000256" key="5">
    <source>
        <dbReference type="ARBA" id="ARBA00022989"/>
    </source>
</evidence>
<dbReference type="PANTHER" id="PTHR23514:SF3">
    <property type="entry name" value="BYPASS OF STOP CODON PROTEIN 6"/>
    <property type="match status" value="1"/>
</dbReference>
<evidence type="ECO:0000256" key="4">
    <source>
        <dbReference type="ARBA" id="ARBA00022692"/>
    </source>
</evidence>
<protein>
    <submittedName>
        <fullName evidence="9">MFS general substrate transporter</fullName>
    </submittedName>
</protein>
<feature type="transmembrane region" description="Helical" evidence="7">
    <location>
        <begin position="153"/>
        <end position="173"/>
    </location>
</feature>
<dbReference type="InterPro" id="IPR020846">
    <property type="entry name" value="MFS_dom"/>
</dbReference>
<comment type="similarity">
    <text evidence="2">Belongs to the major facilitator superfamily.</text>
</comment>
<dbReference type="EMBL" id="MCGR01000109">
    <property type="protein sequence ID" value="ORY50676.1"/>
    <property type="molecule type" value="Genomic_DNA"/>
</dbReference>
<evidence type="ECO:0000256" key="3">
    <source>
        <dbReference type="ARBA" id="ARBA00022448"/>
    </source>
</evidence>
<accession>A0A1Y2CUW6</accession>
<feature type="transmembrane region" description="Helical" evidence="7">
    <location>
        <begin position="279"/>
        <end position="301"/>
    </location>
</feature>
<name>A0A1Y2CUW6_9BASI</name>
<keyword evidence="6 7" id="KW-0472">Membrane</keyword>
<feature type="transmembrane region" description="Helical" evidence="7">
    <location>
        <begin position="432"/>
        <end position="451"/>
    </location>
</feature>
<dbReference type="PROSITE" id="PS50850">
    <property type="entry name" value="MFS"/>
    <property type="match status" value="1"/>
</dbReference>
<feature type="transmembrane region" description="Helical" evidence="7">
    <location>
        <begin position="344"/>
        <end position="363"/>
    </location>
</feature>
<feature type="transmembrane region" description="Helical" evidence="7">
    <location>
        <begin position="369"/>
        <end position="390"/>
    </location>
</feature>
<dbReference type="GO" id="GO:0016020">
    <property type="term" value="C:membrane"/>
    <property type="evidence" value="ECO:0007669"/>
    <property type="project" value="TreeGrafter"/>
</dbReference>
<dbReference type="OrthoDB" id="413079at2759"/>
<dbReference type="Gene3D" id="1.20.1250.20">
    <property type="entry name" value="MFS general substrate transporter like domains"/>
    <property type="match status" value="2"/>
</dbReference>
<evidence type="ECO:0000256" key="2">
    <source>
        <dbReference type="ARBA" id="ARBA00008335"/>
    </source>
</evidence>
<keyword evidence="5 7" id="KW-1133">Transmembrane helix</keyword>
<feature type="transmembrane region" description="Helical" evidence="7">
    <location>
        <begin position="179"/>
        <end position="198"/>
    </location>
</feature>
<feature type="transmembrane region" description="Helical" evidence="7">
    <location>
        <begin position="402"/>
        <end position="420"/>
    </location>
</feature>
<evidence type="ECO:0000256" key="6">
    <source>
        <dbReference type="ARBA" id="ARBA00023136"/>
    </source>
</evidence>
<sequence>MDSPTSATAPAAVKTDQTPAVSRRKAFVREASCHSSMLIAGWSDASSGPLIPYIQAFYGISYTVVSMLFVGQMVGFLSAGFLNGLVTERWGLGKVIAMGGIIQTCGYIFLIPGFPFPVMPCCYAIIGFGMALQDAQANTYIAILPNADYKFGLLHASYGLGALVCPLAATGFASSGLKFSHFYGISLGLSIVNVLVLLNAFRFSYRIDAVEPAPEGDGNSSDEEGAIELGTMAAPVETKASAEGVESQAQSGATTPASVKVLPKKQKSTLHATLTNKTVWICAIFILFYVGSEVSMGGWIVTFLIEDRDGGAQAGYVATGFWAGITLGRAISTPLNNFVGEKRVIFLYLALAICLEFAIWFAHDFIGNSVTVALVGVLLGPLYPVVMSLCTKVLPRSLHASGIGFIAAFGQAGSAIFPFITGALAQRFDPGVLQPVMIVLFVVQLGIWVFGPSVGKKAE</sequence>
<evidence type="ECO:0000256" key="7">
    <source>
        <dbReference type="SAM" id="Phobius"/>
    </source>
</evidence>
<dbReference type="InParanoid" id="A0A1Y2CUW6"/>
<dbReference type="Proteomes" id="UP000193467">
    <property type="component" value="Unassembled WGS sequence"/>
</dbReference>
<evidence type="ECO:0000256" key="1">
    <source>
        <dbReference type="ARBA" id="ARBA00004127"/>
    </source>
</evidence>
<evidence type="ECO:0000259" key="8">
    <source>
        <dbReference type="PROSITE" id="PS50850"/>
    </source>
</evidence>
<evidence type="ECO:0000313" key="9">
    <source>
        <dbReference type="EMBL" id="ORY50676.1"/>
    </source>
</evidence>
<proteinExistence type="inferred from homology"/>